<dbReference type="Proteomes" id="UP000029921">
    <property type="component" value="Unassembled WGS sequence"/>
</dbReference>
<proteinExistence type="predicted"/>
<accession>A0A4U8SWL4</accession>
<name>A0A4U8SWL4_9HELI</name>
<dbReference type="AlphaFoldDB" id="A0A4U8SWL4"/>
<keyword evidence="2" id="KW-1133">Transmembrane helix</keyword>
<feature type="transmembrane region" description="Helical" evidence="2">
    <location>
        <begin position="30"/>
        <end position="49"/>
    </location>
</feature>
<organism evidence="3 4">
    <name type="scientific">Helicobacter magdeburgensis</name>
    <dbReference type="NCBI Taxonomy" id="471858"/>
    <lineage>
        <taxon>Bacteria</taxon>
        <taxon>Pseudomonadati</taxon>
        <taxon>Campylobacterota</taxon>
        <taxon>Epsilonproteobacteria</taxon>
        <taxon>Campylobacterales</taxon>
        <taxon>Helicobacteraceae</taxon>
        <taxon>Helicobacter</taxon>
    </lineage>
</organism>
<evidence type="ECO:0000256" key="2">
    <source>
        <dbReference type="SAM" id="Phobius"/>
    </source>
</evidence>
<keyword evidence="2" id="KW-0812">Transmembrane</keyword>
<feature type="region of interest" description="Disordered" evidence="1">
    <location>
        <begin position="88"/>
        <end position="136"/>
    </location>
</feature>
<feature type="compositionally biased region" description="Basic and acidic residues" evidence="1">
    <location>
        <begin position="88"/>
        <end position="104"/>
    </location>
</feature>
<reference evidence="3 4" key="1">
    <citation type="journal article" date="2014" name="Genome Announc.">
        <title>Draft genome sequences of eight enterohepatic helicobacter species isolated from both laboratory and wild rodents.</title>
        <authorList>
            <person name="Sheh A."/>
            <person name="Shen Z."/>
            <person name="Fox J.G."/>
        </authorList>
    </citation>
    <scope>NUCLEOTIDE SEQUENCE [LARGE SCALE GENOMIC DNA]</scope>
    <source>
        <strain evidence="3 4">MIT 96-1001</strain>
    </source>
</reference>
<sequence>MGAIKNILADLENAIRTRNFKDMNPHTKKISLLTLVIFILFIIMLFVMGGDNTETQNQITAGYEQSQNENEQNKDENTYTAPQIDEEALKKAREESQAQADKLKANNPFVAENKNADKADPSSIPDLSSQNLTQQEQEEAIKEIAKKQKPDDMIAFLKEAQNKFNFLKTQKRFKYDMKNYQVGDIFLWWEIEEITHVYIRFRDDDYSYNLRFLEDFE</sequence>
<keyword evidence="2" id="KW-0472">Membrane</keyword>
<keyword evidence="4" id="KW-1185">Reference proteome</keyword>
<dbReference type="EMBL" id="JRPE02000023">
    <property type="protein sequence ID" value="TLD91138.1"/>
    <property type="molecule type" value="Genomic_DNA"/>
</dbReference>
<comment type="caution">
    <text evidence="3">The sequence shown here is derived from an EMBL/GenBank/DDBJ whole genome shotgun (WGS) entry which is preliminary data.</text>
</comment>
<gene>
    <name evidence="3" type="ORF">LS74_010130</name>
</gene>
<evidence type="ECO:0000313" key="4">
    <source>
        <dbReference type="Proteomes" id="UP000029921"/>
    </source>
</evidence>
<evidence type="ECO:0000256" key="1">
    <source>
        <dbReference type="SAM" id="MobiDB-lite"/>
    </source>
</evidence>
<evidence type="ECO:0000313" key="3">
    <source>
        <dbReference type="EMBL" id="TLD91138.1"/>
    </source>
</evidence>
<dbReference type="RefSeq" id="WP_034588173.1">
    <property type="nucleotide sequence ID" value="NZ_JRPE02000023.1"/>
</dbReference>
<protein>
    <submittedName>
        <fullName evidence="3">Uncharacterized protein</fullName>
    </submittedName>
</protein>